<proteinExistence type="predicted"/>
<dbReference type="AlphaFoldDB" id="A0A7X6DBT2"/>
<sequence length="62" mass="7021">MDRLLAESLERLIRQSAEVFGPEHPSTLMLRQQLEAANAAQDKPPRVFWMKQAPPPPPDEKG</sequence>
<evidence type="ECO:0000313" key="3">
    <source>
        <dbReference type="Proteomes" id="UP000521868"/>
    </source>
</evidence>
<comment type="caution">
    <text evidence="2">The sequence shown here is derived from an EMBL/GenBank/DDBJ whole genome shotgun (WGS) entry which is preliminary data.</text>
</comment>
<feature type="region of interest" description="Disordered" evidence="1">
    <location>
        <begin position="37"/>
        <end position="62"/>
    </location>
</feature>
<organism evidence="2 3">
    <name type="scientific">Ramlibacter lithotrophicus</name>
    <dbReference type="NCBI Taxonomy" id="2606681"/>
    <lineage>
        <taxon>Bacteria</taxon>
        <taxon>Pseudomonadati</taxon>
        <taxon>Pseudomonadota</taxon>
        <taxon>Betaproteobacteria</taxon>
        <taxon>Burkholderiales</taxon>
        <taxon>Comamonadaceae</taxon>
        <taxon>Ramlibacter</taxon>
    </lineage>
</organism>
<feature type="compositionally biased region" description="Pro residues" evidence="1">
    <location>
        <begin position="53"/>
        <end position="62"/>
    </location>
</feature>
<evidence type="ECO:0000313" key="2">
    <source>
        <dbReference type="EMBL" id="NKE64279.1"/>
    </source>
</evidence>
<dbReference type="Proteomes" id="UP000521868">
    <property type="component" value="Unassembled WGS sequence"/>
</dbReference>
<protein>
    <recommendedName>
        <fullName evidence="4">Tetratricopeptide repeat protein</fullName>
    </recommendedName>
</protein>
<evidence type="ECO:0008006" key="4">
    <source>
        <dbReference type="Google" id="ProtNLM"/>
    </source>
</evidence>
<evidence type="ECO:0000256" key="1">
    <source>
        <dbReference type="SAM" id="MobiDB-lite"/>
    </source>
</evidence>
<reference evidence="2 3" key="1">
    <citation type="journal article" date="2020" name="Nature">
        <title>Bacterial chemolithoautotrophy via manganese oxidation.</title>
        <authorList>
            <person name="Yu H."/>
            <person name="Leadbetter J.R."/>
        </authorList>
    </citation>
    <scope>NUCLEOTIDE SEQUENCE [LARGE SCALE GENOMIC DNA]</scope>
    <source>
        <strain evidence="2 3">RBP-1</strain>
    </source>
</reference>
<dbReference type="RefSeq" id="WP_168105385.1">
    <property type="nucleotide sequence ID" value="NZ_VTOX01000001.1"/>
</dbReference>
<name>A0A7X6DBT2_9BURK</name>
<accession>A0A7X6DBT2</accession>
<keyword evidence="3" id="KW-1185">Reference proteome</keyword>
<dbReference type="EMBL" id="VTOX01000001">
    <property type="protein sequence ID" value="NKE64279.1"/>
    <property type="molecule type" value="Genomic_DNA"/>
</dbReference>
<gene>
    <name evidence="2" type="ORF">RAMLITH_00475</name>
</gene>